<dbReference type="InterPro" id="IPR002000">
    <property type="entry name" value="Lysosome-assoc_membr_glycop"/>
</dbReference>
<keyword evidence="5 8" id="KW-0472">Membrane</keyword>
<keyword evidence="3" id="KW-0732">Signal</keyword>
<gene>
    <name evidence="9" type="ORF">BOX15_Mlig004597g1</name>
    <name evidence="10" type="ORF">BOX15_Mlig019509g1</name>
</gene>
<comment type="subcellular location">
    <subcellularLocation>
        <location evidence="1">Cell membrane</location>
        <topology evidence="1">Single-pass type I membrane protein</topology>
    </subcellularLocation>
</comment>
<keyword evidence="6" id="KW-0325">Glycoprotein</keyword>
<dbReference type="GO" id="GO:0005886">
    <property type="term" value="C:plasma membrane"/>
    <property type="evidence" value="ECO:0007669"/>
    <property type="project" value="TreeGrafter"/>
</dbReference>
<dbReference type="GO" id="GO:0005765">
    <property type="term" value="C:lysosomal membrane"/>
    <property type="evidence" value="ECO:0007669"/>
    <property type="project" value="TreeGrafter"/>
</dbReference>
<evidence type="ECO:0000313" key="9">
    <source>
        <dbReference type="EMBL" id="PAA49015.1"/>
    </source>
</evidence>
<feature type="non-terminal residue" evidence="9">
    <location>
        <position position="1"/>
    </location>
</feature>
<accession>A0A267DIH1</accession>
<dbReference type="EMBL" id="NIVC01002667">
    <property type="protein sequence ID" value="PAA56074.1"/>
    <property type="molecule type" value="Genomic_DNA"/>
</dbReference>
<dbReference type="EMBL" id="NIVC01003997">
    <property type="protein sequence ID" value="PAA49015.1"/>
    <property type="molecule type" value="Genomic_DNA"/>
</dbReference>
<keyword evidence="4 8" id="KW-1133">Transmembrane helix</keyword>
<evidence type="ECO:0000256" key="5">
    <source>
        <dbReference type="ARBA" id="ARBA00023136"/>
    </source>
</evidence>
<evidence type="ECO:0000256" key="6">
    <source>
        <dbReference type="ARBA" id="ARBA00023180"/>
    </source>
</evidence>
<evidence type="ECO:0000256" key="2">
    <source>
        <dbReference type="ARBA" id="ARBA00022692"/>
    </source>
</evidence>
<dbReference type="GO" id="GO:0072594">
    <property type="term" value="P:establishment of protein localization to organelle"/>
    <property type="evidence" value="ECO:0007669"/>
    <property type="project" value="TreeGrafter"/>
</dbReference>
<evidence type="ECO:0000256" key="7">
    <source>
        <dbReference type="SAM" id="MobiDB-lite"/>
    </source>
</evidence>
<protein>
    <submittedName>
        <fullName evidence="9">Uncharacterized protein</fullName>
    </submittedName>
</protein>
<proteinExistence type="predicted"/>
<evidence type="ECO:0000256" key="3">
    <source>
        <dbReference type="ARBA" id="ARBA00022729"/>
    </source>
</evidence>
<evidence type="ECO:0000256" key="4">
    <source>
        <dbReference type="ARBA" id="ARBA00022989"/>
    </source>
</evidence>
<dbReference type="AlphaFoldDB" id="A0A267DIH1"/>
<dbReference type="PANTHER" id="PTHR11506:SF35">
    <property type="entry name" value="LYSOSOME-ASSOCIATED MEMBRANE GLYCOPROTEIN 5"/>
    <property type="match status" value="1"/>
</dbReference>
<name>A0A267DIH1_9PLAT</name>
<evidence type="ECO:0000313" key="11">
    <source>
        <dbReference type="Proteomes" id="UP000215902"/>
    </source>
</evidence>
<evidence type="ECO:0000313" key="10">
    <source>
        <dbReference type="EMBL" id="PAA56074.1"/>
    </source>
</evidence>
<reference evidence="9 11" key="1">
    <citation type="submission" date="2017-06" db="EMBL/GenBank/DDBJ databases">
        <title>A platform for efficient transgenesis in Macrostomum lignano, a flatworm model organism for stem cell research.</title>
        <authorList>
            <person name="Berezikov E."/>
        </authorList>
    </citation>
    <scope>NUCLEOTIDE SEQUENCE [LARGE SCALE GENOMIC DNA]</scope>
    <source>
        <strain evidence="9">DV1</strain>
        <tissue evidence="9">Whole organism</tissue>
    </source>
</reference>
<feature type="transmembrane region" description="Helical" evidence="8">
    <location>
        <begin position="351"/>
        <end position="374"/>
    </location>
</feature>
<dbReference type="Gene3D" id="2.40.160.110">
    <property type="match status" value="1"/>
</dbReference>
<sequence length="387" mass="41696">SSRLLPTSRSAAPPNPKFSPASSHAAKKSIDKNQLLVHSSLCPHDIHSSLPSLPPCSGSIGKGQDSDRNLACRLQLPHDLARIGNSLTDAQFLLIHRAPMKFTSVSVLATGIALSVLSSGLVTRAGASEFRVFPSGNSSSSERPCVVADLSGAAFSLPYPCRRAEDDKPEGVCTAVVSLPSASNGSRVEGDCGNRTARLEVAWADGRLRLEMRFRERVFDNVWTQVSPATVTYSFVSDLRLLADLRDPVFANASIVKGESPIVEYWLPRAERTLLLFAAPVRNAFVCNSPEEIRLRWRRLGADLKSAPGEGALVHFPAVRLETALSESDGREKAHDGAFLCEADSRRHRTGIVALAIAGVIGVSMVIIVAGYLVTRLGKATRYSNME</sequence>
<feature type="region of interest" description="Disordered" evidence="7">
    <location>
        <begin position="1"/>
        <end position="24"/>
    </location>
</feature>
<dbReference type="GO" id="GO:0031902">
    <property type="term" value="C:late endosome membrane"/>
    <property type="evidence" value="ECO:0007669"/>
    <property type="project" value="TreeGrafter"/>
</dbReference>
<dbReference type="PANTHER" id="PTHR11506">
    <property type="entry name" value="LYSOSOME-ASSOCIATED MEMBRANE GLYCOPROTEIN"/>
    <property type="match status" value="1"/>
</dbReference>
<evidence type="ECO:0000256" key="8">
    <source>
        <dbReference type="SAM" id="Phobius"/>
    </source>
</evidence>
<dbReference type="Proteomes" id="UP000215902">
    <property type="component" value="Unassembled WGS sequence"/>
</dbReference>
<keyword evidence="2 8" id="KW-0812">Transmembrane</keyword>
<organism evidence="9 11">
    <name type="scientific">Macrostomum lignano</name>
    <dbReference type="NCBI Taxonomy" id="282301"/>
    <lineage>
        <taxon>Eukaryota</taxon>
        <taxon>Metazoa</taxon>
        <taxon>Spiralia</taxon>
        <taxon>Lophotrochozoa</taxon>
        <taxon>Platyhelminthes</taxon>
        <taxon>Rhabditophora</taxon>
        <taxon>Macrostomorpha</taxon>
        <taxon>Macrostomida</taxon>
        <taxon>Macrostomidae</taxon>
        <taxon>Macrostomum</taxon>
    </lineage>
</organism>
<feature type="compositionally biased region" description="Polar residues" evidence="7">
    <location>
        <begin position="1"/>
        <end position="10"/>
    </location>
</feature>
<keyword evidence="11" id="KW-1185">Reference proteome</keyword>
<comment type="caution">
    <text evidence="9">The sequence shown here is derived from an EMBL/GenBank/DDBJ whole genome shotgun (WGS) entry which is preliminary data.</text>
</comment>
<evidence type="ECO:0000256" key="1">
    <source>
        <dbReference type="ARBA" id="ARBA00004251"/>
    </source>
</evidence>